<name>A0ACA9Q9N4_9GLOM</name>
<feature type="non-terminal residue" evidence="1">
    <location>
        <position position="1"/>
    </location>
</feature>
<gene>
    <name evidence="1" type="ORF">SPELUC_LOCUS13872</name>
</gene>
<comment type="caution">
    <text evidence="1">The sequence shown here is derived from an EMBL/GenBank/DDBJ whole genome shotgun (WGS) entry which is preliminary data.</text>
</comment>
<evidence type="ECO:0000313" key="1">
    <source>
        <dbReference type="EMBL" id="CAG8741950.1"/>
    </source>
</evidence>
<accession>A0ACA9Q9N4</accession>
<protein>
    <submittedName>
        <fullName evidence="1">1725_t:CDS:1</fullName>
    </submittedName>
</protein>
<reference evidence="1" key="1">
    <citation type="submission" date="2021-06" db="EMBL/GenBank/DDBJ databases">
        <authorList>
            <person name="Kallberg Y."/>
            <person name="Tangrot J."/>
            <person name="Rosling A."/>
        </authorList>
    </citation>
    <scope>NUCLEOTIDE SEQUENCE</scope>
    <source>
        <strain evidence="1">28 12/20/2015</strain>
    </source>
</reference>
<organism evidence="1 2">
    <name type="scientific">Cetraspora pellucida</name>
    <dbReference type="NCBI Taxonomy" id="1433469"/>
    <lineage>
        <taxon>Eukaryota</taxon>
        <taxon>Fungi</taxon>
        <taxon>Fungi incertae sedis</taxon>
        <taxon>Mucoromycota</taxon>
        <taxon>Glomeromycotina</taxon>
        <taxon>Glomeromycetes</taxon>
        <taxon>Diversisporales</taxon>
        <taxon>Gigasporaceae</taxon>
        <taxon>Cetraspora</taxon>
    </lineage>
</organism>
<dbReference type="Proteomes" id="UP000789366">
    <property type="component" value="Unassembled WGS sequence"/>
</dbReference>
<evidence type="ECO:0000313" key="2">
    <source>
        <dbReference type="Proteomes" id="UP000789366"/>
    </source>
</evidence>
<dbReference type="EMBL" id="CAJVPW010038328">
    <property type="protein sequence ID" value="CAG8741950.1"/>
    <property type="molecule type" value="Genomic_DNA"/>
</dbReference>
<proteinExistence type="predicted"/>
<keyword evidence="2" id="KW-1185">Reference proteome</keyword>
<sequence length="116" mass="12711">HDGERSEEREMHTTERNEIVTSSSSSLENEKVNKSENETLLVGNVPKSQFEIPQIQLDLKPESRPPTSLGLGITSNEVTVPVLVISVVEELKDETNDGDGSDDGGDQFVDAEEWGS</sequence>